<evidence type="ECO:0000256" key="8">
    <source>
        <dbReference type="HAMAP-Rule" id="MF_00461"/>
    </source>
</evidence>
<dbReference type="GO" id="GO:0022900">
    <property type="term" value="P:electron transport chain"/>
    <property type="evidence" value="ECO:0007669"/>
    <property type="project" value="UniProtKB-UniRule"/>
</dbReference>
<dbReference type="EC" id="7.-.-.-" evidence="8"/>
<dbReference type="GO" id="GO:0005886">
    <property type="term" value="C:plasma membrane"/>
    <property type="evidence" value="ECO:0007669"/>
    <property type="project" value="UniProtKB-SubCell"/>
</dbReference>
<keyword evidence="1 8" id="KW-0813">Transport</keyword>
<dbReference type="GO" id="GO:0051539">
    <property type="term" value="F:4 iron, 4 sulfur cluster binding"/>
    <property type="evidence" value="ECO:0007669"/>
    <property type="project" value="UniProtKB-KW"/>
</dbReference>
<evidence type="ECO:0000313" key="11">
    <source>
        <dbReference type="Proteomes" id="UP000235589"/>
    </source>
</evidence>
<gene>
    <name evidence="8" type="primary">rnfC</name>
    <name evidence="10" type="ORF">B9O19_00062</name>
</gene>
<comment type="function">
    <text evidence="8">Part of a membrane-bound complex that couples electron transfer with translocation of ions across the membrane.</text>
</comment>
<dbReference type="KEGG" id="mpec:B9O19_00062"/>
<evidence type="ECO:0000256" key="2">
    <source>
        <dbReference type="ARBA" id="ARBA00022485"/>
    </source>
</evidence>
<keyword evidence="3 8" id="KW-0479">Metal-binding</keyword>
<keyword evidence="8" id="KW-0472">Membrane</keyword>
<evidence type="ECO:0000259" key="9">
    <source>
        <dbReference type="PROSITE" id="PS51379"/>
    </source>
</evidence>
<dbReference type="Pfam" id="PF10531">
    <property type="entry name" value="SLBB"/>
    <property type="match status" value="1"/>
</dbReference>
<keyword evidence="6 8" id="KW-0408">Iron</keyword>
<evidence type="ECO:0000256" key="4">
    <source>
        <dbReference type="ARBA" id="ARBA00022737"/>
    </source>
</evidence>
<keyword evidence="2 8" id="KW-0004">4Fe-4S</keyword>
<dbReference type="Gene3D" id="3.10.20.600">
    <property type="match status" value="1"/>
</dbReference>
<dbReference type="PANTHER" id="PTHR43034:SF2">
    <property type="entry name" value="ION-TRANSLOCATING OXIDOREDUCTASE COMPLEX SUBUNIT C"/>
    <property type="match status" value="1"/>
</dbReference>
<keyword evidence="4 8" id="KW-0677">Repeat</keyword>
<keyword evidence="11" id="KW-1185">Reference proteome</keyword>
<dbReference type="PANTHER" id="PTHR43034">
    <property type="entry name" value="ION-TRANSLOCATING OXIDOREDUCTASE COMPLEX SUBUNIT C"/>
    <property type="match status" value="1"/>
</dbReference>
<sequence length="442" mass="47597">MLKTFRGGVHPNDMKEPTAGKAIVELDPSQEMVYPVAQHIGAPASPIVEVGDIVYAGQKIAEAGGFVSACIHSSVSGTVKAIEKRLHPNGLMVNSIVIEDDGQDTIYPNLKGCDDYTQLSPKEIIEIIKEAGIVGLGGATFPTHVKLSPPPEAKIDYVIVNAAECEPYLTSDYRTMLEIPEQIIGGLKIVMHIFGLKDGYIGIEDNKELAIETMNALAAKSKDVDIHVEKLKTKYPQGGEKQLINAITGRKVGPGQLPYQVGAIVCNVDTCRAIYQAVKRGLPVMTRVVTTGGDCVKNPGNYKVRIGTSLKDVIEQTGGFVQEPTKLIMGGPMMGMAIPTLDVPAVKGTSGLLAFGPDLAYGFEENACLRCGKCVYACPMKLLPNRLDEAARADDFKALEKLNIADCIECGSCAFSCPSKRRQVQQIKVAKVKLRAAQQRNK</sequence>
<keyword evidence="8" id="KW-1278">Translocase</keyword>
<feature type="domain" description="4Fe-4S ferredoxin-type" evidence="9">
    <location>
        <begin position="359"/>
        <end position="389"/>
    </location>
</feature>
<reference evidence="10 11" key="1">
    <citation type="submission" date="2017-04" db="EMBL/GenBank/DDBJ databases">
        <title>Monoglobus pectinilyticus 14 draft genome.</title>
        <authorList>
            <person name="Kim C."/>
            <person name="Rosendale D.I."/>
            <person name="Kelly W.J."/>
            <person name="Tannock G.W."/>
            <person name="Patchett M.L."/>
            <person name="Jordens J.Z."/>
        </authorList>
    </citation>
    <scope>NUCLEOTIDE SEQUENCE [LARGE SCALE GENOMIC DNA]</scope>
    <source>
        <strain evidence="10 11">14</strain>
    </source>
</reference>
<keyword evidence="8" id="KW-1003">Cell membrane</keyword>
<evidence type="ECO:0000256" key="7">
    <source>
        <dbReference type="ARBA" id="ARBA00023014"/>
    </source>
</evidence>
<dbReference type="GeneID" id="98061495"/>
<dbReference type="Gene3D" id="3.30.70.20">
    <property type="match status" value="1"/>
</dbReference>
<dbReference type="InterPro" id="IPR017900">
    <property type="entry name" value="4Fe4S_Fe_S_CS"/>
</dbReference>
<comment type="cofactor">
    <cofactor evidence="8">
        <name>[4Fe-4S] cluster</name>
        <dbReference type="ChEBI" id="CHEBI:49883"/>
    </cofactor>
    <text evidence="8">Binds 2 [4Fe-4S] clusters per subunit.</text>
</comment>
<dbReference type="InterPro" id="IPR037225">
    <property type="entry name" value="Nuo51_FMN-bd_sf"/>
</dbReference>
<dbReference type="GO" id="GO:0009055">
    <property type="term" value="F:electron transfer activity"/>
    <property type="evidence" value="ECO:0007669"/>
    <property type="project" value="InterPro"/>
</dbReference>
<keyword evidence="5 8" id="KW-0249">Electron transport</keyword>
<dbReference type="InterPro" id="IPR026902">
    <property type="entry name" value="RnfC_N"/>
</dbReference>
<dbReference type="NCBIfam" id="NF003454">
    <property type="entry name" value="PRK05035.1"/>
    <property type="match status" value="1"/>
</dbReference>
<dbReference type="Pfam" id="PF13375">
    <property type="entry name" value="RnfC_N"/>
    <property type="match status" value="1"/>
</dbReference>
<dbReference type="InterPro" id="IPR010208">
    <property type="entry name" value="Ion_transpt_RnfC/RsxC"/>
</dbReference>
<organism evidence="10 11">
    <name type="scientific">Monoglobus pectinilyticus</name>
    <dbReference type="NCBI Taxonomy" id="1981510"/>
    <lineage>
        <taxon>Bacteria</taxon>
        <taxon>Bacillati</taxon>
        <taxon>Bacillota</taxon>
        <taxon>Clostridia</taxon>
        <taxon>Monoglobales</taxon>
        <taxon>Monoglobaceae</taxon>
        <taxon>Monoglobus</taxon>
    </lineage>
</organism>
<comment type="subunit">
    <text evidence="8">The complex is composed of six subunits: RnfA, RnfB, RnfC, RnfD, RnfE and RnfG.</text>
</comment>
<dbReference type="RefSeq" id="WP_102364603.1">
    <property type="nucleotide sequence ID" value="NZ_CP020991.1"/>
</dbReference>
<feature type="binding site" evidence="8">
    <location>
        <position position="410"/>
    </location>
    <ligand>
        <name>[4Fe-4S] cluster</name>
        <dbReference type="ChEBI" id="CHEBI:49883"/>
        <label>2</label>
    </ligand>
</feature>
<proteinExistence type="inferred from homology"/>
<dbReference type="AlphaFoldDB" id="A0A2K9NYY5"/>
<dbReference type="PROSITE" id="PS00198">
    <property type="entry name" value="4FE4S_FER_1"/>
    <property type="match status" value="1"/>
</dbReference>
<dbReference type="EMBL" id="CP020991">
    <property type="protein sequence ID" value="AUO18247.1"/>
    <property type="molecule type" value="Genomic_DNA"/>
</dbReference>
<dbReference type="Proteomes" id="UP000235589">
    <property type="component" value="Chromosome"/>
</dbReference>
<dbReference type="HAMAP" id="MF_00461">
    <property type="entry name" value="RsxC_RnfC"/>
    <property type="match status" value="1"/>
</dbReference>
<name>A0A2K9NYY5_9FIRM</name>
<comment type="subcellular location">
    <subcellularLocation>
        <location evidence="8">Cell membrane</location>
        <topology evidence="8">Peripheral membrane protein</topology>
    </subcellularLocation>
</comment>
<dbReference type="Pfam" id="PF12838">
    <property type="entry name" value="Fer4_7"/>
    <property type="match status" value="1"/>
</dbReference>
<keyword evidence="7 8" id="KW-0411">Iron-sulfur</keyword>
<dbReference type="SUPFAM" id="SSF142019">
    <property type="entry name" value="Nqo1 FMN-binding domain-like"/>
    <property type="match status" value="1"/>
</dbReference>
<feature type="binding site" evidence="8">
    <location>
        <position position="374"/>
    </location>
    <ligand>
        <name>[4Fe-4S] cluster</name>
        <dbReference type="ChEBI" id="CHEBI:49883"/>
        <label>1</label>
    </ligand>
</feature>
<feature type="binding site" evidence="8">
    <location>
        <position position="371"/>
    </location>
    <ligand>
        <name>[4Fe-4S] cluster</name>
        <dbReference type="ChEBI" id="CHEBI:49883"/>
        <label>1</label>
    </ligand>
</feature>
<dbReference type="Gene3D" id="3.40.50.11540">
    <property type="entry name" value="NADH-ubiquinone oxidoreductase 51kDa subunit"/>
    <property type="match status" value="1"/>
</dbReference>
<dbReference type="InterPro" id="IPR017896">
    <property type="entry name" value="4Fe4S_Fe-S-bd"/>
</dbReference>
<comment type="similarity">
    <text evidence="8">Belongs to the 4Fe4S bacterial-type ferredoxin family. RnfC subfamily.</text>
</comment>
<dbReference type="GO" id="GO:0046872">
    <property type="term" value="F:metal ion binding"/>
    <property type="evidence" value="ECO:0007669"/>
    <property type="project" value="UniProtKB-KW"/>
</dbReference>
<dbReference type="InterPro" id="IPR011538">
    <property type="entry name" value="Nuo51_FMN-bd"/>
</dbReference>
<dbReference type="OrthoDB" id="9767754at2"/>
<feature type="binding site" evidence="8">
    <location>
        <position position="378"/>
    </location>
    <ligand>
        <name>[4Fe-4S] cluster</name>
        <dbReference type="ChEBI" id="CHEBI:49883"/>
        <label>2</label>
    </ligand>
</feature>
<evidence type="ECO:0000256" key="3">
    <source>
        <dbReference type="ARBA" id="ARBA00022723"/>
    </source>
</evidence>
<feature type="domain" description="4Fe-4S ferredoxin-type" evidence="9">
    <location>
        <begin position="397"/>
        <end position="427"/>
    </location>
</feature>
<protein>
    <recommendedName>
        <fullName evidence="8">Ion-translocating oxidoreductase complex subunit C</fullName>
        <ecNumber evidence="8">7.-.-.-</ecNumber>
    </recommendedName>
    <alternativeName>
        <fullName evidence="8">Rnf electron transport complex subunit C</fullName>
    </alternativeName>
</protein>
<evidence type="ECO:0000256" key="1">
    <source>
        <dbReference type="ARBA" id="ARBA00022448"/>
    </source>
</evidence>
<feature type="binding site" evidence="8">
    <location>
        <position position="407"/>
    </location>
    <ligand>
        <name>[4Fe-4S] cluster</name>
        <dbReference type="ChEBI" id="CHEBI:49883"/>
        <label>2</label>
    </ligand>
</feature>
<dbReference type="SUPFAM" id="SSF46548">
    <property type="entry name" value="alpha-helical ferredoxin"/>
    <property type="match status" value="1"/>
</dbReference>
<evidence type="ECO:0000256" key="6">
    <source>
        <dbReference type="ARBA" id="ARBA00023004"/>
    </source>
</evidence>
<accession>A0A2K9NYY5</accession>
<dbReference type="NCBIfam" id="TIGR01945">
    <property type="entry name" value="rnfC"/>
    <property type="match status" value="1"/>
</dbReference>
<dbReference type="InterPro" id="IPR019554">
    <property type="entry name" value="Soluble_ligand-bd"/>
</dbReference>
<feature type="binding site" evidence="8">
    <location>
        <position position="368"/>
    </location>
    <ligand>
        <name>[4Fe-4S] cluster</name>
        <dbReference type="ChEBI" id="CHEBI:49883"/>
        <label>1</label>
    </ligand>
</feature>
<evidence type="ECO:0000313" key="10">
    <source>
        <dbReference type="EMBL" id="AUO18247.1"/>
    </source>
</evidence>
<dbReference type="PROSITE" id="PS51379">
    <property type="entry name" value="4FE4S_FER_2"/>
    <property type="match status" value="2"/>
</dbReference>
<evidence type="ECO:0000256" key="5">
    <source>
        <dbReference type="ARBA" id="ARBA00022982"/>
    </source>
</evidence>
<feature type="binding site" evidence="8">
    <location>
        <position position="417"/>
    </location>
    <ligand>
        <name>[4Fe-4S] cluster</name>
        <dbReference type="ChEBI" id="CHEBI:49883"/>
        <label>1</label>
    </ligand>
</feature>
<feature type="binding site" evidence="8">
    <location>
        <position position="413"/>
    </location>
    <ligand>
        <name>[4Fe-4S] cluster</name>
        <dbReference type="ChEBI" id="CHEBI:49883"/>
        <label>2</label>
    </ligand>
</feature>
<dbReference type="Pfam" id="PF01512">
    <property type="entry name" value="Complex1_51K"/>
    <property type="match status" value="1"/>
</dbReference>